<dbReference type="Proteomes" id="UP000183832">
    <property type="component" value="Unassembled WGS sequence"/>
</dbReference>
<gene>
    <name evidence="2" type="ORF">CLUMA_CG002089</name>
</gene>
<keyword evidence="1" id="KW-0812">Transmembrane</keyword>
<protein>
    <submittedName>
        <fullName evidence="2">CLUMA_CG002089, isoform A</fullName>
    </submittedName>
</protein>
<dbReference type="EMBL" id="CVRI01000006">
    <property type="protein sequence ID" value="CRK88310.1"/>
    <property type="molecule type" value="Genomic_DNA"/>
</dbReference>
<feature type="transmembrane region" description="Helical" evidence="1">
    <location>
        <begin position="76"/>
        <end position="96"/>
    </location>
</feature>
<organism evidence="2 3">
    <name type="scientific">Clunio marinus</name>
    <dbReference type="NCBI Taxonomy" id="568069"/>
    <lineage>
        <taxon>Eukaryota</taxon>
        <taxon>Metazoa</taxon>
        <taxon>Ecdysozoa</taxon>
        <taxon>Arthropoda</taxon>
        <taxon>Hexapoda</taxon>
        <taxon>Insecta</taxon>
        <taxon>Pterygota</taxon>
        <taxon>Neoptera</taxon>
        <taxon>Endopterygota</taxon>
        <taxon>Diptera</taxon>
        <taxon>Nematocera</taxon>
        <taxon>Chironomoidea</taxon>
        <taxon>Chironomidae</taxon>
        <taxon>Clunio</taxon>
    </lineage>
</organism>
<keyword evidence="1" id="KW-1133">Transmembrane helix</keyword>
<keyword evidence="1" id="KW-0472">Membrane</keyword>
<reference evidence="2 3" key="1">
    <citation type="submission" date="2015-04" db="EMBL/GenBank/DDBJ databases">
        <authorList>
            <person name="Syromyatnikov M.Y."/>
            <person name="Popov V.N."/>
        </authorList>
    </citation>
    <scope>NUCLEOTIDE SEQUENCE [LARGE SCALE GENOMIC DNA]</scope>
</reference>
<proteinExistence type="predicted"/>
<evidence type="ECO:0000313" key="2">
    <source>
        <dbReference type="EMBL" id="CRK88310.1"/>
    </source>
</evidence>
<evidence type="ECO:0000313" key="3">
    <source>
        <dbReference type="Proteomes" id="UP000183832"/>
    </source>
</evidence>
<sequence length="125" mass="14945">MYKICTTLIELTSMIIKPKWGFCSHPPGFFFCFEEYNKLLRKLNSKAINRPSRSSIRKESRKETTLKCQQRKILRWLPCCSLLLNILNLVWRFSLFMETMRWRLRLSYLAMSVCGFKYAVTKSTE</sequence>
<keyword evidence="3" id="KW-1185">Reference proteome</keyword>
<accession>A0A1J1HPA9</accession>
<dbReference type="AlphaFoldDB" id="A0A1J1HPA9"/>
<evidence type="ECO:0000256" key="1">
    <source>
        <dbReference type="SAM" id="Phobius"/>
    </source>
</evidence>
<name>A0A1J1HPA9_9DIPT</name>